<dbReference type="InterPro" id="IPR011075">
    <property type="entry name" value="TetR_C"/>
</dbReference>
<dbReference type="PANTHER" id="PTHR30055:SF148">
    <property type="entry name" value="TETR-FAMILY TRANSCRIPTIONAL REGULATOR"/>
    <property type="match status" value="1"/>
</dbReference>
<comment type="caution">
    <text evidence="4">Lacks conserved residue(s) required for the propagation of feature annotation.</text>
</comment>
<dbReference type="InterPro" id="IPR050109">
    <property type="entry name" value="HTH-type_TetR-like_transc_reg"/>
</dbReference>
<feature type="domain" description="HTH tetR-type" evidence="5">
    <location>
        <begin position="1"/>
        <end position="37"/>
    </location>
</feature>
<comment type="caution">
    <text evidence="6">The sequence shown here is derived from an EMBL/GenBank/DDBJ whole genome shotgun (WGS) entry which is preliminary data.</text>
</comment>
<evidence type="ECO:0000256" key="4">
    <source>
        <dbReference type="PROSITE-ProRule" id="PRU00335"/>
    </source>
</evidence>
<dbReference type="GO" id="GO:0000976">
    <property type="term" value="F:transcription cis-regulatory region binding"/>
    <property type="evidence" value="ECO:0007669"/>
    <property type="project" value="TreeGrafter"/>
</dbReference>
<keyword evidence="1" id="KW-0805">Transcription regulation</keyword>
<dbReference type="SUPFAM" id="SSF46689">
    <property type="entry name" value="Homeodomain-like"/>
    <property type="match status" value="1"/>
</dbReference>
<keyword evidence="7" id="KW-1185">Reference proteome</keyword>
<dbReference type="PANTHER" id="PTHR30055">
    <property type="entry name" value="HTH-TYPE TRANSCRIPTIONAL REGULATOR RUTR"/>
    <property type="match status" value="1"/>
</dbReference>
<dbReference type="EMBL" id="JACHEK010000003">
    <property type="protein sequence ID" value="MBB6143868.1"/>
    <property type="molecule type" value="Genomic_DNA"/>
</dbReference>
<dbReference type="SUPFAM" id="SSF48498">
    <property type="entry name" value="Tetracyclin repressor-like, C-terminal domain"/>
    <property type="match status" value="1"/>
</dbReference>
<evidence type="ECO:0000256" key="2">
    <source>
        <dbReference type="ARBA" id="ARBA00023125"/>
    </source>
</evidence>
<dbReference type="AlphaFoldDB" id="A0A841JZL0"/>
<dbReference type="InterPro" id="IPR009057">
    <property type="entry name" value="Homeodomain-like_sf"/>
</dbReference>
<dbReference type="Gene3D" id="1.10.357.10">
    <property type="entry name" value="Tetracycline Repressor, domain 2"/>
    <property type="match status" value="1"/>
</dbReference>
<dbReference type="GO" id="GO:0003700">
    <property type="term" value="F:DNA-binding transcription factor activity"/>
    <property type="evidence" value="ECO:0007669"/>
    <property type="project" value="TreeGrafter"/>
</dbReference>
<accession>A0A841JZL0</accession>
<dbReference type="PROSITE" id="PS50977">
    <property type="entry name" value="HTH_TETR_2"/>
    <property type="match status" value="1"/>
</dbReference>
<dbReference type="Pfam" id="PF00440">
    <property type="entry name" value="TetR_N"/>
    <property type="match status" value="1"/>
</dbReference>
<dbReference type="Proteomes" id="UP000538666">
    <property type="component" value="Unassembled WGS sequence"/>
</dbReference>
<sequence length="156" mass="17399">MQQIAVEAGVSTATLYRWWDSKQAILLDAYLETTRELLPYGKRGSPLARLQKYTLRIAEFLKSDDGRVFIRLLVAIQDNRNLGKAFYENVFLPRRAEGCAVVQEAVAAGELPDTVDPDFIINLLTAPQIVRALLGLELSAKSAQTIFDFVVKASLQ</sequence>
<keyword evidence="3" id="KW-0804">Transcription</keyword>
<evidence type="ECO:0000259" key="5">
    <source>
        <dbReference type="PROSITE" id="PS50977"/>
    </source>
</evidence>
<reference evidence="6 7" key="1">
    <citation type="submission" date="2020-08" db="EMBL/GenBank/DDBJ databases">
        <title>Genomic Encyclopedia of Type Strains, Phase IV (KMG-IV): sequencing the most valuable type-strain genomes for metagenomic binning, comparative biology and taxonomic classification.</title>
        <authorList>
            <person name="Goeker M."/>
        </authorList>
    </citation>
    <scope>NUCLEOTIDE SEQUENCE [LARGE SCALE GENOMIC DNA]</scope>
    <source>
        <strain evidence="6 7">DSM 103733</strain>
    </source>
</reference>
<protein>
    <submittedName>
        <fullName evidence="6">AcrR family transcriptional regulator</fullName>
    </submittedName>
</protein>
<dbReference type="InterPro" id="IPR001647">
    <property type="entry name" value="HTH_TetR"/>
</dbReference>
<name>A0A841JZL0_9BACT</name>
<evidence type="ECO:0000313" key="7">
    <source>
        <dbReference type="Proteomes" id="UP000538666"/>
    </source>
</evidence>
<evidence type="ECO:0000313" key="6">
    <source>
        <dbReference type="EMBL" id="MBB6143868.1"/>
    </source>
</evidence>
<proteinExistence type="predicted"/>
<evidence type="ECO:0000256" key="1">
    <source>
        <dbReference type="ARBA" id="ARBA00023015"/>
    </source>
</evidence>
<dbReference type="InterPro" id="IPR036271">
    <property type="entry name" value="Tet_transcr_reg_TetR-rel_C_sf"/>
</dbReference>
<dbReference type="Pfam" id="PF16859">
    <property type="entry name" value="TetR_C_11"/>
    <property type="match status" value="1"/>
</dbReference>
<dbReference type="OrthoDB" id="9796019at2"/>
<organism evidence="6 7">
    <name type="scientific">Silvibacterium bohemicum</name>
    <dbReference type="NCBI Taxonomy" id="1577686"/>
    <lineage>
        <taxon>Bacteria</taxon>
        <taxon>Pseudomonadati</taxon>
        <taxon>Acidobacteriota</taxon>
        <taxon>Terriglobia</taxon>
        <taxon>Terriglobales</taxon>
        <taxon>Acidobacteriaceae</taxon>
        <taxon>Silvibacterium</taxon>
    </lineage>
</organism>
<gene>
    <name evidence="6" type="ORF">HNQ77_001817</name>
</gene>
<keyword evidence="2 4" id="KW-0238">DNA-binding</keyword>
<evidence type="ECO:0000256" key="3">
    <source>
        <dbReference type="ARBA" id="ARBA00023163"/>
    </source>
</evidence>
<dbReference type="Gene3D" id="1.10.10.60">
    <property type="entry name" value="Homeodomain-like"/>
    <property type="match status" value="1"/>
</dbReference>